<comment type="caution">
    <text evidence="1">The sequence shown here is derived from an EMBL/GenBank/DDBJ whole genome shotgun (WGS) entry which is preliminary data.</text>
</comment>
<dbReference type="EMBL" id="BAABHK010000011">
    <property type="protein sequence ID" value="GAA4632524.1"/>
    <property type="molecule type" value="Genomic_DNA"/>
</dbReference>
<organism evidence="1 2">
    <name type="scientific">Actinoallomurus vinaceus</name>
    <dbReference type="NCBI Taxonomy" id="1080074"/>
    <lineage>
        <taxon>Bacteria</taxon>
        <taxon>Bacillati</taxon>
        <taxon>Actinomycetota</taxon>
        <taxon>Actinomycetes</taxon>
        <taxon>Streptosporangiales</taxon>
        <taxon>Thermomonosporaceae</taxon>
        <taxon>Actinoallomurus</taxon>
    </lineage>
</organism>
<dbReference type="RefSeq" id="WP_345435523.1">
    <property type="nucleotide sequence ID" value="NZ_BAABHK010000011.1"/>
</dbReference>
<dbReference type="InterPro" id="IPR011990">
    <property type="entry name" value="TPR-like_helical_dom_sf"/>
</dbReference>
<keyword evidence="2" id="KW-1185">Reference proteome</keyword>
<sequence>MDPENPVVRLCAEGMRAEADGRTADARDLFEKAWETATDDYEACVAAHYVARHQPSPEDTLRWNHECLLRADRVGDERVRGFYPSLHINLGKAYRDLGDLTKAREHFLLAAACVDDAPQSQYGDWNRFAIAEGLRTTGGPERRPVDDLLPDLLARLCARADLKALGLILPAYLGDLGTDPDRVRLTTALHMVHAARWLPDDDQTALGQAIAALTPTP</sequence>
<evidence type="ECO:0000313" key="2">
    <source>
        <dbReference type="Proteomes" id="UP001501442"/>
    </source>
</evidence>
<dbReference type="Proteomes" id="UP001501442">
    <property type="component" value="Unassembled WGS sequence"/>
</dbReference>
<evidence type="ECO:0000313" key="1">
    <source>
        <dbReference type="EMBL" id="GAA4632524.1"/>
    </source>
</evidence>
<name>A0ABP8UKX8_9ACTN</name>
<gene>
    <name evidence="1" type="ORF">GCM10023196_066260</name>
</gene>
<dbReference type="Gene3D" id="1.25.40.10">
    <property type="entry name" value="Tetratricopeptide repeat domain"/>
    <property type="match status" value="1"/>
</dbReference>
<evidence type="ECO:0008006" key="3">
    <source>
        <dbReference type="Google" id="ProtNLM"/>
    </source>
</evidence>
<dbReference type="SUPFAM" id="SSF48452">
    <property type="entry name" value="TPR-like"/>
    <property type="match status" value="1"/>
</dbReference>
<protein>
    <recommendedName>
        <fullName evidence="3">Tetratricopeptide repeat protein</fullName>
    </recommendedName>
</protein>
<proteinExistence type="predicted"/>
<reference evidence="2" key="1">
    <citation type="journal article" date="2019" name="Int. J. Syst. Evol. Microbiol.">
        <title>The Global Catalogue of Microorganisms (GCM) 10K type strain sequencing project: providing services to taxonomists for standard genome sequencing and annotation.</title>
        <authorList>
            <consortium name="The Broad Institute Genomics Platform"/>
            <consortium name="The Broad Institute Genome Sequencing Center for Infectious Disease"/>
            <person name="Wu L."/>
            <person name="Ma J."/>
        </authorList>
    </citation>
    <scope>NUCLEOTIDE SEQUENCE [LARGE SCALE GENOMIC DNA]</scope>
    <source>
        <strain evidence="2">JCM 17939</strain>
    </source>
</reference>
<accession>A0ABP8UKX8</accession>